<comment type="caution">
    <text evidence="2">The sequence shown here is derived from an EMBL/GenBank/DDBJ whole genome shotgun (WGS) entry which is preliminary data.</text>
</comment>
<feature type="transmembrane region" description="Helical" evidence="1">
    <location>
        <begin position="77"/>
        <end position="98"/>
    </location>
</feature>
<keyword evidence="1" id="KW-0472">Membrane</keyword>
<dbReference type="InterPro" id="IPR007404">
    <property type="entry name" value="YdjM-like"/>
</dbReference>
<dbReference type="EMBL" id="JBGNYA010000001">
    <property type="protein sequence ID" value="MFA1609461.1"/>
    <property type="molecule type" value="Genomic_DNA"/>
</dbReference>
<feature type="transmembrane region" description="Helical" evidence="1">
    <location>
        <begin position="134"/>
        <end position="155"/>
    </location>
</feature>
<keyword evidence="1" id="KW-0812">Transmembrane</keyword>
<organism evidence="2 3">
    <name type="scientific">Halobellus rubicundus</name>
    <dbReference type="NCBI Taxonomy" id="2996466"/>
    <lineage>
        <taxon>Archaea</taxon>
        <taxon>Methanobacteriati</taxon>
        <taxon>Methanobacteriota</taxon>
        <taxon>Stenosarchaea group</taxon>
        <taxon>Halobacteria</taxon>
        <taxon>Halobacteriales</taxon>
        <taxon>Haloferacaceae</taxon>
        <taxon>Halobellus</taxon>
    </lineage>
</organism>
<evidence type="ECO:0000256" key="1">
    <source>
        <dbReference type="SAM" id="Phobius"/>
    </source>
</evidence>
<feature type="transmembrane region" description="Helical" evidence="1">
    <location>
        <begin position="312"/>
        <end position="335"/>
    </location>
</feature>
<dbReference type="Proteomes" id="UP001570511">
    <property type="component" value="Unassembled WGS sequence"/>
</dbReference>
<feature type="transmembrane region" description="Helical" evidence="1">
    <location>
        <begin position="274"/>
        <end position="292"/>
    </location>
</feature>
<dbReference type="RefSeq" id="WP_372386501.1">
    <property type="nucleotide sequence ID" value="NZ_JBGNYA010000001.1"/>
</dbReference>
<reference evidence="2 3" key="1">
    <citation type="submission" date="2024-08" db="EMBL/GenBank/DDBJ databases">
        <title>Halobellus sp. MBLA0158 whole genome sequence.</title>
        <authorList>
            <person name="Hwang C.Y."/>
            <person name="Cho E.-S."/>
            <person name="Seo M.-J."/>
        </authorList>
    </citation>
    <scope>NUCLEOTIDE SEQUENCE [LARGE SCALE GENOMIC DNA]</scope>
    <source>
        <strain evidence="2 3">MBLA0158</strain>
    </source>
</reference>
<evidence type="ECO:0000313" key="2">
    <source>
        <dbReference type="EMBL" id="MFA1609461.1"/>
    </source>
</evidence>
<dbReference type="GO" id="GO:0016787">
    <property type="term" value="F:hydrolase activity"/>
    <property type="evidence" value="ECO:0007669"/>
    <property type="project" value="UniProtKB-KW"/>
</dbReference>
<feature type="transmembrane region" description="Helical" evidence="1">
    <location>
        <begin position="28"/>
        <end position="57"/>
    </location>
</feature>
<sequence length="336" mass="33783">MFVGHECLAFALAGWGARRAGRDARTALALAGVAALAALLPDLDVAYAVATYAAAVAGGVPLGWEAFWGVANRVHRVVTHPLPVGAAATLAFGAGHLVGRARRSDPSPSAVVTAAVALLAGLAILWGFRSTVGLSAAVVAAAFLLVAAVAGAAVARRTPLPPTATMLAAGVGFLTHPFGDVFLASPPPLLSPFGPPLLTERVVLSVDPTLNLLGILFVEVAAVWAAVAVYAQLASPGGSQTALRDAVDPRAGLGLVYAPAAFVLPRPTIADAHVLGFTIVPLALLVGGWIWLSARGGDAVRSSAGLDRDPRFVAVVGALTALTVAAAGYLVAYAAV</sequence>
<evidence type="ECO:0000313" key="3">
    <source>
        <dbReference type="Proteomes" id="UP001570511"/>
    </source>
</evidence>
<feature type="transmembrane region" description="Helical" evidence="1">
    <location>
        <begin position="167"/>
        <end position="190"/>
    </location>
</feature>
<gene>
    <name evidence="2" type="ORF">OS889_00385</name>
</gene>
<dbReference type="AlphaFoldDB" id="A0ABD5MBR8"/>
<keyword evidence="1" id="KW-1133">Transmembrane helix</keyword>
<keyword evidence="3" id="KW-1185">Reference proteome</keyword>
<accession>A0ABD5MBR8</accession>
<proteinExistence type="predicted"/>
<keyword evidence="2" id="KW-0378">Hydrolase</keyword>
<feature type="transmembrane region" description="Helical" evidence="1">
    <location>
        <begin position="110"/>
        <end position="128"/>
    </location>
</feature>
<protein>
    <submittedName>
        <fullName evidence="2">Hydrolase</fullName>
    </submittedName>
</protein>
<dbReference type="Pfam" id="PF04307">
    <property type="entry name" value="YdjM"/>
    <property type="match status" value="1"/>
</dbReference>
<feature type="transmembrane region" description="Helical" evidence="1">
    <location>
        <begin position="210"/>
        <end position="231"/>
    </location>
</feature>
<name>A0ABD5MBR8_9EURY</name>